<proteinExistence type="predicted"/>
<dbReference type="AlphaFoldDB" id="A0A392P7Y1"/>
<keyword evidence="3" id="KW-1185">Reference proteome</keyword>
<accession>A0A392P7Y1</accession>
<feature type="region of interest" description="Disordered" evidence="1">
    <location>
        <begin position="36"/>
        <end position="77"/>
    </location>
</feature>
<dbReference type="Proteomes" id="UP000265520">
    <property type="component" value="Unassembled WGS sequence"/>
</dbReference>
<evidence type="ECO:0000256" key="1">
    <source>
        <dbReference type="SAM" id="MobiDB-lite"/>
    </source>
</evidence>
<name>A0A392P7Y1_9FABA</name>
<comment type="caution">
    <text evidence="2">The sequence shown here is derived from an EMBL/GenBank/DDBJ whole genome shotgun (WGS) entry which is preliminary data.</text>
</comment>
<protein>
    <submittedName>
        <fullName evidence="2">Uncharacterized protein</fullName>
    </submittedName>
</protein>
<reference evidence="2 3" key="1">
    <citation type="journal article" date="2018" name="Front. Plant Sci.">
        <title>Red Clover (Trifolium pratense) and Zigzag Clover (T. medium) - A Picture of Genomic Similarities and Differences.</title>
        <authorList>
            <person name="Dluhosova J."/>
            <person name="Istvanek J."/>
            <person name="Nedelnik J."/>
            <person name="Repkova J."/>
        </authorList>
    </citation>
    <scope>NUCLEOTIDE SEQUENCE [LARGE SCALE GENOMIC DNA]</scope>
    <source>
        <strain evidence="3">cv. 10/8</strain>
        <tissue evidence="2">Leaf</tissue>
    </source>
</reference>
<feature type="non-terminal residue" evidence="2">
    <location>
        <position position="77"/>
    </location>
</feature>
<sequence length="77" mass="8442">METSFSFESLRRKQTTLGFSVKRFSLFELKKCDAASGTEGFTNDRKGDAASGAGRTESVTAVSCKERKSRDLAIQGR</sequence>
<dbReference type="EMBL" id="LXQA010067069">
    <property type="protein sequence ID" value="MCI07894.1"/>
    <property type="molecule type" value="Genomic_DNA"/>
</dbReference>
<evidence type="ECO:0000313" key="3">
    <source>
        <dbReference type="Proteomes" id="UP000265520"/>
    </source>
</evidence>
<evidence type="ECO:0000313" key="2">
    <source>
        <dbReference type="EMBL" id="MCI07894.1"/>
    </source>
</evidence>
<organism evidence="2 3">
    <name type="scientific">Trifolium medium</name>
    <dbReference type="NCBI Taxonomy" id="97028"/>
    <lineage>
        <taxon>Eukaryota</taxon>
        <taxon>Viridiplantae</taxon>
        <taxon>Streptophyta</taxon>
        <taxon>Embryophyta</taxon>
        <taxon>Tracheophyta</taxon>
        <taxon>Spermatophyta</taxon>
        <taxon>Magnoliopsida</taxon>
        <taxon>eudicotyledons</taxon>
        <taxon>Gunneridae</taxon>
        <taxon>Pentapetalae</taxon>
        <taxon>rosids</taxon>
        <taxon>fabids</taxon>
        <taxon>Fabales</taxon>
        <taxon>Fabaceae</taxon>
        <taxon>Papilionoideae</taxon>
        <taxon>50 kb inversion clade</taxon>
        <taxon>NPAAA clade</taxon>
        <taxon>Hologalegina</taxon>
        <taxon>IRL clade</taxon>
        <taxon>Trifolieae</taxon>
        <taxon>Trifolium</taxon>
    </lineage>
</organism>